<name>A0A482X0W8_LAOST</name>
<feature type="domain" description="C2H2-type" evidence="3">
    <location>
        <begin position="146"/>
        <end position="173"/>
    </location>
</feature>
<feature type="region of interest" description="Disordered" evidence="2">
    <location>
        <begin position="203"/>
        <end position="226"/>
    </location>
</feature>
<evidence type="ECO:0000313" key="5">
    <source>
        <dbReference type="Proteomes" id="UP000291343"/>
    </source>
</evidence>
<dbReference type="Gene3D" id="3.30.160.60">
    <property type="entry name" value="Classic Zinc Finger"/>
    <property type="match status" value="1"/>
</dbReference>
<sequence length="226" mass="24266">MNGGLRVRQNLLEPECLVSMDNAKASAASSSTGRILTSPGMYGMTARSAFDDVSIKSPVGCLRRDTGVLGRGLSLVNMNSKQGIENCYYEHFILDYRVPMGASSASLSNNGALGVGGAGNAPGTERITIDSVMKPRKTKFPALAFFSCEDCGRCYRSKTSLGLHKRLECGKEPTFQCPYCPLKTHQKGNLNVHIKKKHVNLPQMPTDGNQSDGGGCIEVHSASSME</sequence>
<dbReference type="InterPro" id="IPR036236">
    <property type="entry name" value="Znf_C2H2_sf"/>
</dbReference>
<keyword evidence="5" id="KW-1185">Reference proteome</keyword>
<dbReference type="Pfam" id="PF00096">
    <property type="entry name" value="zf-C2H2"/>
    <property type="match status" value="2"/>
</dbReference>
<dbReference type="Proteomes" id="UP000291343">
    <property type="component" value="Unassembled WGS sequence"/>
</dbReference>
<accession>A0A482X0W8</accession>
<dbReference type="PROSITE" id="PS50157">
    <property type="entry name" value="ZINC_FINGER_C2H2_2"/>
    <property type="match status" value="1"/>
</dbReference>
<dbReference type="EMBL" id="QKKF02019844">
    <property type="protein sequence ID" value="RZF39469.1"/>
    <property type="molecule type" value="Genomic_DNA"/>
</dbReference>
<comment type="caution">
    <text evidence="4">The sequence shown here is derived from an EMBL/GenBank/DDBJ whole genome shotgun (WGS) entry which is preliminary data.</text>
</comment>
<dbReference type="SUPFAM" id="SSF57667">
    <property type="entry name" value="beta-beta-alpha zinc fingers"/>
    <property type="match status" value="1"/>
</dbReference>
<keyword evidence="1" id="KW-0479">Metal-binding</keyword>
<reference evidence="4 5" key="1">
    <citation type="journal article" date="2017" name="Gigascience">
        <title>Genome sequence of the small brown planthopper, Laodelphax striatellus.</title>
        <authorList>
            <person name="Zhu J."/>
            <person name="Jiang F."/>
            <person name="Wang X."/>
            <person name="Yang P."/>
            <person name="Bao Y."/>
            <person name="Zhao W."/>
            <person name="Wang W."/>
            <person name="Lu H."/>
            <person name="Wang Q."/>
            <person name="Cui N."/>
            <person name="Li J."/>
            <person name="Chen X."/>
            <person name="Luo L."/>
            <person name="Yu J."/>
            <person name="Kang L."/>
            <person name="Cui F."/>
        </authorList>
    </citation>
    <scope>NUCLEOTIDE SEQUENCE [LARGE SCALE GENOMIC DNA]</scope>
    <source>
        <strain evidence="4">Lst14</strain>
    </source>
</reference>
<keyword evidence="1" id="KW-0862">Zinc</keyword>
<evidence type="ECO:0000256" key="1">
    <source>
        <dbReference type="PROSITE-ProRule" id="PRU00042"/>
    </source>
</evidence>
<dbReference type="OrthoDB" id="10004641at2759"/>
<evidence type="ECO:0000256" key="2">
    <source>
        <dbReference type="SAM" id="MobiDB-lite"/>
    </source>
</evidence>
<gene>
    <name evidence="4" type="ORF">LSTR_LSTR000990</name>
</gene>
<evidence type="ECO:0000259" key="3">
    <source>
        <dbReference type="PROSITE" id="PS50157"/>
    </source>
</evidence>
<dbReference type="SMART" id="SM00355">
    <property type="entry name" value="ZnF_C2H2"/>
    <property type="match status" value="2"/>
</dbReference>
<dbReference type="GO" id="GO:0008270">
    <property type="term" value="F:zinc ion binding"/>
    <property type="evidence" value="ECO:0007669"/>
    <property type="project" value="UniProtKB-KW"/>
</dbReference>
<keyword evidence="1" id="KW-0863">Zinc-finger</keyword>
<organism evidence="4 5">
    <name type="scientific">Laodelphax striatellus</name>
    <name type="common">Small brown planthopper</name>
    <name type="synonym">Delphax striatella</name>
    <dbReference type="NCBI Taxonomy" id="195883"/>
    <lineage>
        <taxon>Eukaryota</taxon>
        <taxon>Metazoa</taxon>
        <taxon>Ecdysozoa</taxon>
        <taxon>Arthropoda</taxon>
        <taxon>Hexapoda</taxon>
        <taxon>Insecta</taxon>
        <taxon>Pterygota</taxon>
        <taxon>Neoptera</taxon>
        <taxon>Paraneoptera</taxon>
        <taxon>Hemiptera</taxon>
        <taxon>Auchenorrhyncha</taxon>
        <taxon>Fulgoroidea</taxon>
        <taxon>Delphacidae</taxon>
        <taxon>Criomorphinae</taxon>
        <taxon>Laodelphax</taxon>
    </lineage>
</organism>
<dbReference type="InterPro" id="IPR013087">
    <property type="entry name" value="Znf_C2H2_type"/>
</dbReference>
<dbReference type="InParanoid" id="A0A482X0W8"/>
<protein>
    <recommendedName>
        <fullName evidence="3">C2H2-type domain-containing protein</fullName>
    </recommendedName>
</protein>
<dbReference type="AlphaFoldDB" id="A0A482X0W8"/>
<dbReference type="SMR" id="A0A482X0W8"/>
<dbReference type="STRING" id="195883.A0A482X0W8"/>
<evidence type="ECO:0000313" key="4">
    <source>
        <dbReference type="EMBL" id="RZF39469.1"/>
    </source>
</evidence>
<proteinExistence type="predicted"/>